<organism evidence="2 3">
    <name type="scientific">Petrolisthes cinctipes</name>
    <name type="common">Flat porcelain crab</name>
    <dbReference type="NCBI Taxonomy" id="88211"/>
    <lineage>
        <taxon>Eukaryota</taxon>
        <taxon>Metazoa</taxon>
        <taxon>Ecdysozoa</taxon>
        <taxon>Arthropoda</taxon>
        <taxon>Crustacea</taxon>
        <taxon>Multicrustacea</taxon>
        <taxon>Malacostraca</taxon>
        <taxon>Eumalacostraca</taxon>
        <taxon>Eucarida</taxon>
        <taxon>Decapoda</taxon>
        <taxon>Pleocyemata</taxon>
        <taxon>Anomura</taxon>
        <taxon>Galatheoidea</taxon>
        <taxon>Porcellanidae</taxon>
        <taxon>Petrolisthes</taxon>
    </lineage>
</organism>
<feature type="compositionally biased region" description="Basic and acidic residues" evidence="1">
    <location>
        <begin position="21"/>
        <end position="38"/>
    </location>
</feature>
<evidence type="ECO:0000256" key="1">
    <source>
        <dbReference type="SAM" id="MobiDB-lite"/>
    </source>
</evidence>
<accession>A0AAE1BV30</accession>
<evidence type="ECO:0000313" key="3">
    <source>
        <dbReference type="Proteomes" id="UP001286313"/>
    </source>
</evidence>
<reference evidence="2" key="1">
    <citation type="submission" date="2023-10" db="EMBL/GenBank/DDBJ databases">
        <title>Genome assemblies of two species of porcelain crab, Petrolisthes cinctipes and Petrolisthes manimaculis (Anomura: Porcellanidae).</title>
        <authorList>
            <person name="Angst P."/>
        </authorList>
    </citation>
    <scope>NUCLEOTIDE SEQUENCE</scope>
    <source>
        <strain evidence="2">PB745_01</strain>
        <tissue evidence="2">Gill</tissue>
    </source>
</reference>
<gene>
    <name evidence="2" type="ORF">Pcinc_036158</name>
</gene>
<proteinExistence type="predicted"/>
<feature type="region of interest" description="Disordered" evidence="1">
    <location>
        <begin position="1"/>
        <end position="66"/>
    </location>
</feature>
<keyword evidence="3" id="KW-1185">Reference proteome</keyword>
<comment type="caution">
    <text evidence="2">The sequence shown here is derived from an EMBL/GenBank/DDBJ whole genome shotgun (WGS) entry which is preliminary data.</text>
</comment>
<dbReference type="Proteomes" id="UP001286313">
    <property type="component" value="Unassembled WGS sequence"/>
</dbReference>
<evidence type="ECO:0000313" key="2">
    <source>
        <dbReference type="EMBL" id="KAK3857601.1"/>
    </source>
</evidence>
<sequence>MQIGAGRGAHKAAGEEQGVSEARKGYVRKPEREREREGGRKKKRGMRKEEEEGIGRQTVLAHSGRPQTFARARQIIRYASHRASIYLSSPERSGASFGTGDDDALEVKLCRE</sequence>
<dbReference type="AlphaFoldDB" id="A0AAE1BV30"/>
<dbReference type="EMBL" id="JAWQEG010005565">
    <property type="protein sequence ID" value="KAK3857601.1"/>
    <property type="molecule type" value="Genomic_DNA"/>
</dbReference>
<name>A0AAE1BV30_PETCI</name>
<protein>
    <submittedName>
        <fullName evidence="2">Uncharacterized protein</fullName>
    </submittedName>
</protein>